<dbReference type="PANTHER" id="PTHR10668">
    <property type="entry name" value="PHYTOENE DEHYDROGENASE"/>
    <property type="match status" value="1"/>
</dbReference>
<protein>
    <recommendedName>
        <fullName evidence="3">Pyridine nucleotide-disulfide oxidoreductase domain-containing protein 2</fullName>
    </recommendedName>
</protein>
<comment type="subunit">
    <text evidence="2">Interacts with COX5B; this interaction may contribute to localize PYROXD2 to the inner face of the inner mitochondrial membrane.</text>
</comment>
<evidence type="ECO:0000313" key="6">
    <source>
        <dbReference type="Proteomes" id="UP001291999"/>
    </source>
</evidence>
<evidence type="ECO:0000256" key="2">
    <source>
        <dbReference type="ARBA" id="ARBA00038825"/>
    </source>
</evidence>
<dbReference type="Proteomes" id="UP001291999">
    <property type="component" value="Unassembled WGS sequence"/>
</dbReference>
<dbReference type="InterPro" id="IPR036188">
    <property type="entry name" value="FAD/NAD-bd_sf"/>
</dbReference>
<evidence type="ECO:0000256" key="1">
    <source>
        <dbReference type="ARBA" id="ARBA00037217"/>
    </source>
</evidence>
<proteinExistence type="predicted"/>
<comment type="caution">
    <text evidence="5">The sequence shown here is derived from an EMBL/GenBank/DDBJ whole genome shotgun (WGS) entry which is preliminary data.</text>
</comment>
<name>A0ABU5K7Z9_9ACTN</name>
<dbReference type="RefSeq" id="WP_322423453.1">
    <property type="nucleotide sequence ID" value="NZ_JAXQPW010000001.1"/>
</dbReference>
<dbReference type="InterPro" id="IPR002937">
    <property type="entry name" value="Amino_oxidase"/>
</dbReference>
<sequence length="519" mass="54038">MVLEPVPDGLPARAEVVVVGAGHNSLVAAAYLARAGLEVLVLEASPGIGGNTRTEELTLPGFAHDSCSSAHVLIQNNPLVRDDELGLVADQGLRYLTTDPAVVMPQPDGDVLVMRPDLEATCDELARFSSRDARAFAEMVATWRGGLGAAHGRWSSALAQPDDATTAAYLALRARSAWDVVHETYEHPVVRSFVLWLAMATIQDPRRPGTGFLPSSLAVGRLDHGWSTPVGGSQALPDALARVVSAHGGRVLCSSPVDGYVSDGRRITGVRVGGRTVAADRAVVAGGHLARVADQVVGAAPTPDLVEARDTWRPGLSVLAVHAALRGDLSYGDAGIASAAAGLGTTDGMARHLDRCAAGEVDADDPWLLVVNQTVVDPGRVAGTGGTFKILTMAPWQRADGRSWADTRDEHGAALVELVRRRTGGLADADVLSVRTESPPDVAAHNPQNLGGSCHGGEFLLGDAVLPGWPRYDTGIEGLFLTGSTTHPGGSVSGRPGRNAARTVLTTLGRDPLDVMGPA</sequence>
<dbReference type="SUPFAM" id="SSF51905">
    <property type="entry name" value="FAD/NAD(P)-binding domain"/>
    <property type="match status" value="1"/>
</dbReference>
<gene>
    <name evidence="5" type="ORF">SFC79_04890</name>
</gene>
<organism evidence="5 6">
    <name type="scientific">Nocardioides renjunii</name>
    <dbReference type="NCBI Taxonomy" id="3095075"/>
    <lineage>
        <taxon>Bacteria</taxon>
        <taxon>Bacillati</taxon>
        <taxon>Actinomycetota</taxon>
        <taxon>Actinomycetes</taxon>
        <taxon>Propionibacteriales</taxon>
        <taxon>Nocardioidaceae</taxon>
        <taxon>Nocardioides</taxon>
    </lineage>
</organism>
<accession>A0ABU5K7Z9</accession>
<keyword evidence="6" id="KW-1185">Reference proteome</keyword>
<feature type="domain" description="Amine oxidase" evidence="4">
    <location>
        <begin position="26"/>
        <end position="286"/>
    </location>
</feature>
<reference evidence="5 6" key="1">
    <citation type="submission" date="2023-11" db="EMBL/GenBank/DDBJ databases">
        <title>Novel species in genus Nocardioides.</title>
        <authorList>
            <person name="Zhou H."/>
        </authorList>
    </citation>
    <scope>NUCLEOTIDE SEQUENCE [LARGE SCALE GENOMIC DNA]</scope>
    <source>
        <strain evidence="5 6">S-58</strain>
    </source>
</reference>
<dbReference type="PANTHER" id="PTHR10668:SF103">
    <property type="entry name" value="PYRIDINE NUCLEOTIDE-DISULFIDE OXIDOREDUCTASE DOMAIN-CONTAINING PROTEIN 2"/>
    <property type="match status" value="1"/>
</dbReference>
<dbReference type="Pfam" id="PF01593">
    <property type="entry name" value="Amino_oxidase"/>
    <property type="match status" value="1"/>
</dbReference>
<evidence type="ECO:0000313" key="5">
    <source>
        <dbReference type="EMBL" id="MDZ5661092.1"/>
    </source>
</evidence>
<evidence type="ECO:0000259" key="4">
    <source>
        <dbReference type="Pfam" id="PF01593"/>
    </source>
</evidence>
<dbReference type="Gene3D" id="3.50.50.60">
    <property type="entry name" value="FAD/NAD(P)-binding domain"/>
    <property type="match status" value="2"/>
</dbReference>
<comment type="function">
    <text evidence="1">Probable oxidoreductase that may play a role as regulator of mitochondrial function.</text>
</comment>
<evidence type="ECO:0000256" key="3">
    <source>
        <dbReference type="ARBA" id="ARBA00040298"/>
    </source>
</evidence>
<dbReference type="EMBL" id="JAXQPW010000001">
    <property type="protein sequence ID" value="MDZ5661092.1"/>
    <property type="molecule type" value="Genomic_DNA"/>
</dbReference>